<keyword evidence="2" id="KW-1185">Reference proteome</keyword>
<feature type="non-terminal residue" evidence="1">
    <location>
        <position position="1"/>
    </location>
</feature>
<accession>A0A922I042</accession>
<organism evidence="1 2">
    <name type="scientific">Dermatophagoides farinae</name>
    <name type="common">American house dust mite</name>
    <dbReference type="NCBI Taxonomy" id="6954"/>
    <lineage>
        <taxon>Eukaryota</taxon>
        <taxon>Metazoa</taxon>
        <taxon>Ecdysozoa</taxon>
        <taxon>Arthropoda</taxon>
        <taxon>Chelicerata</taxon>
        <taxon>Arachnida</taxon>
        <taxon>Acari</taxon>
        <taxon>Acariformes</taxon>
        <taxon>Sarcoptiformes</taxon>
        <taxon>Astigmata</taxon>
        <taxon>Psoroptidia</taxon>
        <taxon>Analgoidea</taxon>
        <taxon>Pyroglyphidae</taxon>
        <taxon>Dermatophagoidinae</taxon>
        <taxon>Dermatophagoides</taxon>
    </lineage>
</organism>
<evidence type="ECO:0000313" key="1">
    <source>
        <dbReference type="EMBL" id="KAH9511441.1"/>
    </source>
</evidence>
<dbReference type="AlphaFoldDB" id="A0A922I042"/>
<dbReference type="Proteomes" id="UP000790347">
    <property type="component" value="Unassembled WGS sequence"/>
</dbReference>
<dbReference type="EMBL" id="ASGP02000004">
    <property type="protein sequence ID" value="KAH9511441.1"/>
    <property type="molecule type" value="Genomic_DNA"/>
</dbReference>
<reference evidence="1" key="1">
    <citation type="submission" date="2013-05" db="EMBL/GenBank/DDBJ databases">
        <authorList>
            <person name="Yim A.K.Y."/>
            <person name="Chan T.F."/>
            <person name="Ji K.M."/>
            <person name="Liu X.Y."/>
            <person name="Zhou J.W."/>
            <person name="Li R.Q."/>
            <person name="Yang K.Y."/>
            <person name="Li J."/>
            <person name="Li M."/>
            <person name="Law P.T.W."/>
            <person name="Wu Y.L."/>
            <person name="Cai Z.L."/>
            <person name="Qin H."/>
            <person name="Bao Y."/>
            <person name="Leung R.K.K."/>
            <person name="Ng P.K.S."/>
            <person name="Zou J."/>
            <person name="Zhong X.J."/>
            <person name="Ran P.X."/>
            <person name="Zhong N.S."/>
            <person name="Liu Z.G."/>
            <person name="Tsui S.K.W."/>
        </authorList>
    </citation>
    <scope>NUCLEOTIDE SEQUENCE</scope>
    <source>
        <strain evidence="1">Derf</strain>
        <tissue evidence="1">Whole organism</tissue>
    </source>
</reference>
<protein>
    <submittedName>
        <fullName evidence="1">Uncharacterized protein</fullName>
    </submittedName>
</protein>
<evidence type="ECO:0000313" key="2">
    <source>
        <dbReference type="Proteomes" id="UP000790347"/>
    </source>
</evidence>
<comment type="caution">
    <text evidence="1">The sequence shown here is derived from an EMBL/GenBank/DDBJ whole genome shotgun (WGS) entry which is preliminary data.</text>
</comment>
<name>A0A922I042_DERFA</name>
<sequence>PKLHSRPKQNFVSSSLITRSAHIAIRQWPLTDHKLDEVFGKQEWFKNRNALQKYCESITIFSLGNGQPGHPKIYKSIREKGHNG</sequence>
<gene>
    <name evidence="1" type="ORF">DERF_009904</name>
</gene>
<proteinExistence type="predicted"/>
<reference evidence="1" key="2">
    <citation type="journal article" date="2022" name="Res Sq">
        <title>Comparative Genomics Reveals Insights into the Divergent Evolution of Astigmatic Mites and Household Pest Adaptations.</title>
        <authorList>
            <person name="Xiong Q."/>
            <person name="Wan A.T.-Y."/>
            <person name="Liu X.-Y."/>
            <person name="Fung C.S.-H."/>
            <person name="Xiao X."/>
            <person name="Malainual N."/>
            <person name="Hou J."/>
            <person name="Wang L."/>
            <person name="Wang M."/>
            <person name="Yang K."/>
            <person name="Cui Y."/>
            <person name="Leung E."/>
            <person name="Nong W."/>
            <person name="Shin S.-K."/>
            <person name="Au S."/>
            <person name="Jeong K.Y."/>
            <person name="Chew F.T."/>
            <person name="Hui J."/>
            <person name="Leung T.F."/>
            <person name="Tungtrongchitr A."/>
            <person name="Zhong N."/>
            <person name="Liu Z."/>
            <person name="Tsui S."/>
        </authorList>
    </citation>
    <scope>NUCLEOTIDE SEQUENCE</scope>
    <source>
        <strain evidence="1">Derf</strain>
        <tissue evidence="1">Whole organism</tissue>
    </source>
</reference>